<dbReference type="SMART" id="SM00938">
    <property type="entry name" value="P-II"/>
    <property type="match status" value="1"/>
</dbReference>
<proteinExistence type="predicted"/>
<reference evidence="1" key="2">
    <citation type="submission" date="2021-04" db="EMBL/GenBank/DDBJ databases">
        <authorList>
            <person name="Gilroy R."/>
        </authorList>
    </citation>
    <scope>NUCLEOTIDE SEQUENCE</scope>
    <source>
        <strain evidence="1">ChiSjej5B23-15282</strain>
    </source>
</reference>
<reference evidence="1" key="1">
    <citation type="journal article" date="2021" name="PeerJ">
        <title>Extensive microbial diversity within the chicken gut microbiome revealed by metagenomics and culture.</title>
        <authorList>
            <person name="Gilroy R."/>
            <person name="Ravi A."/>
            <person name="Getino M."/>
            <person name="Pursley I."/>
            <person name="Horton D.L."/>
            <person name="Alikhan N.F."/>
            <person name="Baker D."/>
            <person name="Gharbi K."/>
            <person name="Hall N."/>
            <person name="Watson M."/>
            <person name="Adriaenssens E.M."/>
            <person name="Foster-Nyarko E."/>
            <person name="Jarju S."/>
            <person name="Secka A."/>
            <person name="Antonio M."/>
            <person name="Oren A."/>
            <person name="Chaudhuri R.R."/>
            <person name="La Ragione R."/>
            <person name="Hildebrand F."/>
            <person name="Pallen M.J."/>
        </authorList>
    </citation>
    <scope>NUCLEOTIDE SEQUENCE</scope>
    <source>
        <strain evidence="1">ChiSjej5B23-15282</strain>
    </source>
</reference>
<dbReference type="AlphaFoldDB" id="A0A9D1VW88"/>
<accession>A0A9D1VW88</accession>
<name>A0A9D1VW88_9FIRM</name>
<dbReference type="SUPFAM" id="SSF54913">
    <property type="entry name" value="GlnB-like"/>
    <property type="match status" value="1"/>
</dbReference>
<evidence type="ECO:0000313" key="2">
    <source>
        <dbReference type="Proteomes" id="UP000824243"/>
    </source>
</evidence>
<organism evidence="1 2">
    <name type="scientific">Candidatus Mediterraneibacter caccavium</name>
    <dbReference type="NCBI Taxonomy" id="2838661"/>
    <lineage>
        <taxon>Bacteria</taxon>
        <taxon>Bacillati</taxon>
        <taxon>Bacillota</taxon>
        <taxon>Clostridia</taxon>
        <taxon>Lachnospirales</taxon>
        <taxon>Lachnospiraceae</taxon>
        <taxon>Mediterraneibacter</taxon>
    </lineage>
</organism>
<dbReference type="EMBL" id="DXFA01000031">
    <property type="protein sequence ID" value="HIX47760.1"/>
    <property type="molecule type" value="Genomic_DNA"/>
</dbReference>
<dbReference type="InterPro" id="IPR015867">
    <property type="entry name" value="N-reg_PII/ATP_PRibTrfase_C"/>
</dbReference>
<dbReference type="Gene3D" id="3.30.70.120">
    <property type="match status" value="1"/>
</dbReference>
<dbReference type="GO" id="GO:0030234">
    <property type="term" value="F:enzyme regulator activity"/>
    <property type="evidence" value="ECO:0007669"/>
    <property type="project" value="InterPro"/>
</dbReference>
<evidence type="ECO:0000313" key="1">
    <source>
        <dbReference type="EMBL" id="HIX47760.1"/>
    </source>
</evidence>
<sequence>MSEIYLLTTVTKRALGRRFLSCYEHNGLSAVLCTLAKGTATSEILDCLGLEMTEKAVMMAVITEETWKDVKRDMEDSLRIDVPGTGIAFLVPVSSIGGGKVFRFLLDGQTYEREEENVMKNTKYELIVVIANHGYSEEVMDAARAQGAGGGTVIHAKGTGLEKAEKFLGVSIADEKEMIFIVAKTEMKNAIMRSIMENAGLESRARSVVFSLPVTDTAGLRLQDIQ</sequence>
<dbReference type="GO" id="GO:0006808">
    <property type="term" value="P:regulation of nitrogen utilization"/>
    <property type="evidence" value="ECO:0007669"/>
    <property type="project" value="InterPro"/>
</dbReference>
<dbReference type="InterPro" id="IPR002187">
    <property type="entry name" value="N-reg_PII"/>
</dbReference>
<dbReference type="Proteomes" id="UP000824243">
    <property type="component" value="Unassembled WGS sequence"/>
</dbReference>
<dbReference type="InterPro" id="IPR011322">
    <property type="entry name" value="N-reg_PII-like_a/b"/>
</dbReference>
<dbReference type="Pfam" id="PF00543">
    <property type="entry name" value="P-II"/>
    <property type="match status" value="1"/>
</dbReference>
<dbReference type="PROSITE" id="PS51343">
    <property type="entry name" value="PII_GLNB_DOM"/>
    <property type="match status" value="1"/>
</dbReference>
<comment type="caution">
    <text evidence="1">The sequence shown here is derived from an EMBL/GenBank/DDBJ whole genome shotgun (WGS) entry which is preliminary data.</text>
</comment>
<gene>
    <name evidence="1" type="ORF">H9981_01880</name>
</gene>
<protein>
    <submittedName>
        <fullName evidence="1">P-II family nitrogen regulator</fullName>
    </submittedName>
</protein>